<organism evidence="1 2">
    <name type="scientific">Pseudonocardia hispaniensis</name>
    <dbReference type="NCBI Taxonomy" id="904933"/>
    <lineage>
        <taxon>Bacteria</taxon>
        <taxon>Bacillati</taxon>
        <taxon>Actinomycetota</taxon>
        <taxon>Actinomycetes</taxon>
        <taxon>Pseudonocardiales</taxon>
        <taxon>Pseudonocardiaceae</taxon>
        <taxon>Pseudonocardia</taxon>
    </lineage>
</organism>
<dbReference type="EMBL" id="JBHSQW010000044">
    <property type="protein sequence ID" value="MFC5996952.1"/>
    <property type="molecule type" value="Genomic_DNA"/>
</dbReference>
<dbReference type="RefSeq" id="WP_379587829.1">
    <property type="nucleotide sequence ID" value="NZ_JBHSQW010000044.1"/>
</dbReference>
<proteinExistence type="predicted"/>
<protein>
    <recommendedName>
        <fullName evidence="3">Tail assembly chaperone</fullName>
    </recommendedName>
</protein>
<evidence type="ECO:0000313" key="2">
    <source>
        <dbReference type="Proteomes" id="UP001596302"/>
    </source>
</evidence>
<gene>
    <name evidence="1" type="ORF">ACFQE5_22330</name>
</gene>
<accession>A0ABW1J929</accession>
<evidence type="ECO:0008006" key="3">
    <source>
        <dbReference type="Google" id="ProtNLM"/>
    </source>
</evidence>
<comment type="caution">
    <text evidence="1">The sequence shown here is derived from an EMBL/GenBank/DDBJ whole genome shotgun (WGS) entry which is preliminary data.</text>
</comment>
<evidence type="ECO:0000313" key="1">
    <source>
        <dbReference type="EMBL" id="MFC5996952.1"/>
    </source>
</evidence>
<reference evidence="2" key="1">
    <citation type="journal article" date="2019" name="Int. J. Syst. Evol. Microbiol.">
        <title>The Global Catalogue of Microorganisms (GCM) 10K type strain sequencing project: providing services to taxonomists for standard genome sequencing and annotation.</title>
        <authorList>
            <consortium name="The Broad Institute Genomics Platform"/>
            <consortium name="The Broad Institute Genome Sequencing Center for Infectious Disease"/>
            <person name="Wu L."/>
            <person name="Ma J."/>
        </authorList>
    </citation>
    <scope>NUCLEOTIDE SEQUENCE [LARGE SCALE GENOMIC DNA]</scope>
    <source>
        <strain evidence="2">CCM 8391</strain>
    </source>
</reference>
<name>A0ABW1J929_9PSEU</name>
<dbReference type="Proteomes" id="UP001596302">
    <property type="component" value="Unassembled WGS sequence"/>
</dbReference>
<keyword evidence="2" id="KW-1185">Reference proteome</keyword>
<sequence length="167" mass="18020">MSLREDLFGRPVATAQVPIVLDRAAHDVAARRVEEAARALAAEQARGSFDLDAERAELAEAEAALAAVPVRVVPLRALPPEAWEELIESHPPSEEQRAKGAIWDPKTFRYALLAASVDTPDGEQPLSEGEWRQLAAARHVTDGELNELFDAAISLNGRAPRVSTGKG</sequence>